<feature type="domain" description="Histidine kinase" evidence="7">
    <location>
        <begin position="895"/>
        <end position="1090"/>
    </location>
</feature>
<keyword evidence="4" id="KW-0418">Kinase</keyword>
<dbReference type="Gene3D" id="3.30.565.10">
    <property type="entry name" value="Histidine kinase-like ATPase, C-terminal domain"/>
    <property type="match status" value="1"/>
</dbReference>
<dbReference type="Gene3D" id="3.30.450.20">
    <property type="entry name" value="PAS domain"/>
    <property type="match status" value="2"/>
</dbReference>
<dbReference type="SMART" id="SM00387">
    <property type="entry name" value="HATPase_c"/>
    <property type="match status" value="1"/>
</dbReference>
<name>A0AAW4PWS6_9EURY</name>
<feature type="transmembrane region" description="Helical" evidence="6">
    <location>
        <begin position="12"/>
        <end position="31"/>
    </location>
</feature>
<dbReference type="Pfam" id="PF13185">
    <property type="entry name" value="GAF_2"/>
    <property type="match status" value="3"/>
</dbReference>
<dbReference type="InterPro" id="IPR050736">
    <property type="entry name" value="Sensor_HK_Regulatory"/>
</dbReference>
<accession>A0AAW4PWS6</accession>
<evidence type="ECO:0000259" key="8">
    <source>
        <dbReference type="PROSITE" id="PS50112"/>
    </source>
</evidence>
<dbReference type="GO" id="GO:0000155">
    <property type="term" value="F:phosphorelay sensor kinase activity"/>
    <property type="evidence" value="ECO:0007669"/>
    <property type="project" value="InterPro"/>
</dbReference>
<keyword evidence="10" id="KW-1185">Reference proteome</keyword>
<dbReference type="RefSeq" id="WP_220620483.1">
    <property type="nucleotide sequence ID" value="NZ_RKLR01000016.1"/>
</dbReference>
<dbReference type="InterPro" id="IPR000014">
    <property type="entry name" value="PAS"/>
</dbReference>
<evidence type="ECO:0000256" key="3">
    <source>
        <dbReference type="ARBA" id="ARBA00022679"/>
    </source>
</evidence>
<dbReference type="Gene3D" id="1.10.287.130">
    <property type="match status" value="1"/>
</dbReference>
<organism evidence="9 10">
    <name type="scientific">Haloarcula rubra</name>
    <dbReference type="NCBI Taxonomy" id="2487747"/>
    <lineage>
        <taxon>Archaea</taxon>
        <taxon>Methanobacteriati</taxon>
        <taxon>Methanobacteriota</taxon>
        <taxon>Stenosarchaea group</taxon>
        <taxon>Halobacteria</taxon>
        <taxon>Halobacteriales</taxon>
        <taxon>Haloarculaceae</taxon>
        <taxon>Haloarcula</taxon>
    </lineage>
</organism>
<evidence type="ECO:0000259" key="7">
    <source>
        <dbReference type="PROSITE" id="PS50109"/>
    </source>
</evidence>
<dbReference type="Proteomes" id="UP001430377">
    <property type="component" value="Unassembled WGS sequence"/>
</dbReference>
<reference evidence="9 10" key="1">
    <citation type="submission" date="2021-06" db="EMBL/GenBank/DDBJ databases">
        <title>Halomicroarcula sp. a new haloarchaeum isolated from saline soil.</title>
        <authorList>
            <person name="Duran-Viseras A."/>
            <person name="Sanchez-Porro C."/>
            <person name="Ventosa A."/>
        </authorList>
    </citation>
    <scope>NUCLEOTIDE SEQUENCE [LARGE SCALE GENOMIC DNA]</scope>
    <source>
        <strain evidence="9 10">F13</strain>
    </source>
</reference>
<evidence type="ECO:0000256" key="5">
    <source>
        <dbReference type="ARBA" id="ARBA00023012"/>
    </source>
</evidence>
<dbReference type="CDD" id="cd00082">
    <property type="entry name" value="HisKA"/>
    <property type="match status" value="1"/>
</dbReference>
<evidence type="ECO:0000313" key="10">
    <source>
        <dbReference type="Proteomes" id="UP001430377"/>
    </source>
</evidence>
<dbReference type="PROSITE" id="PS50112">
    <property type="entry name" value="PAS"/>
    <property type="match status" value="1"/>
</dbReference>
<dbReference type="InterPro" id="IPR036097">
    <property type="entry name" value="HisK_dim/P_sf"/>
</dbReference>
<dbReference type="NCBIfam" id="TIGR00229">
    <property type="entry name" value="sensory_box"/>
    <property type="match status" value="1"/>
</dbReference>
<dbReference type="PROSITE" id="PS50109">
    <property type="entry name" value="HIS_KIN"/>
    <property type="match status" value="1"/>
</dbReference>
<dbReference type="PANTHER" id="PTHR43711">
    <property type="entry name" value="TWO-COMPONENT HISTIDINE KINASE"/>
    <property type="match status" value="1"/>
</dbReference>
<dbReference type="Pfam" id="PF02518">
    <property type="entry name" value="HATPase_c"/>
    <property type="match status" value="1"/>
</dbReference>
<evidence type="ECO:0000256" key="1">
    <source>
        <dbReference type="ARBA" id="ARBA00000085"/>
    </source>
</evidence>
<evidence type="ECO:0000313" key="9">
    <source>
        <dbReference type="EMBL" id="MBX0325622.1"/>
    </source>
</evidence>
<dbReference type="SMART" id="SM00388">
    <property type="entry name" value="HisKA"/>
    <property type="match status" value="1"/>
</dbReference>
<feature type="transmembrane region" description="Helical" evidence="6">
    <location>
        <begin position="70"/>
        <end position="93"/>
    </location>
</feature>
<dbReference type="CDD" id="cd00075">
    <property type="entry name" value="HATPase"/>
    <property type="match status" value="1"/>
</dbReference>
<protein>
    <recommendedName>
        <fullName evidence="2">histidine kinase</fullName>
        <ecNumber evidence="2">2.7.13.3</ecNumber>
    </recommendedName>
</protein>
<keyword evidence="6" id="KW-0472">Membrane</keyword>
<keyword evidence="6" id="KW-1133">Transmembrane helix</keyword>
<comment type="caution">
    <text evidence="9">The sequence shown here is derived from an EMBL/GenBank/DDBJ whole genome shotgun (WGS) entry which is preliminary data.</text>
</comment>
<dbReference type="EC" id="2.7.13.3" evidence="2"/>
<dbReference type="InterPro" id="IPR035965">
    <property type="entry name" value="PAS-like_dom_sf"/>
</dbReference>
<dbReference type="Gene3D" id="3.30.450.40">
    <property type="match status" value="3"/>
</dbReference>
<feature type="transmembrane region" description="Helical" evidence="6">
    <location>
        <begin position="37"/>
        <end position="58"/>
    </location>
</feature>
<dbReference type="Pfam" id="PF08448">
    <property type="entry name" value="PAS_4"/>
    <property type="match status" value="2"/>
</dbReference>
<dbReference type="Pfam" id="PF00512">
    <property type="entry name" value="HisKA"/>
    <property type="match status" value="1"/>
</dbReference>
<feature type="transmembrane region" description="Helical" evidence="6">
    <location>
        <begin position="113"/>
        <end position="132"/>
    </location>
</feature>
<evidence type="ECO:0000256" key="6">
    <source>
        <dbReference type="SAM" id="Phobius"/>
    </source>
</evidence>
<dbReference type="SUPFAM" id="SSF47384">
    <property type="entry name" value="Homodimeric domain of signal transducing histidine kinase"/>
    <property type="match status" value="1"/>
</dbReference>
<dbReference type="InterPro" id="IPR036890">
    <property type="entry name" value="HATPase_C_sf"/>
</dbReference>
<dbReference type="EMBL" id="RKLR01000016">
    <property type="protein sequence ID" value="MBX0325622.1"/>
    <property type="molecule type" value="Genomic_DNA"/>
</dbReference>
<dbReference type="SUPFAM" id="SSF55874">
    <property type="entry name" value="ATPase domain of HSP90 chaperone/DNA topoisomerase II/histidine kinase"/>
    <property type="match status" value="1"/>
</dbReference>
<dbReference type="InterPro" id="IPR003661">
    <property type="entry name" value="HisK_dim/P_dom"/>
</dbReference>
<dbReference type="CDD" id="cd00130">
    <property type="entry name" value="PAS"/>
    <property type="match status" value="1"/>
</dbReference>
<keyword evidence="3" id="KW-0808">Transferase</keyword>
<evidence type="ECO:0000256" key="2">
    <source>
        <dbReference type="ARBA" id="ARBA00012438"/>
    </source>
</evidence>
<evidence type="ECO:0000256" key="4">
    <source>
        <dbReference type="ARBA" id="ARBA00022777"/>
    </source>
</evidence>
<dbReference type="AlphaFoldDB" id="A0AAW4PWS6"/>
<dbReference type="InterPro" id="IPR029016">
    <property type="entry name" value="GAF-like_dom_sf"/>
</dbReference>
<dbReference type="SUPFAM" id="SSF55785">
    <property type="entry name" value="PYP-like sensor domain (PAS domain)"/>
    <property type="match status" value="2"/>
</dbReference>
<dbReference type="InterPro" id="IPR005467">
    <property type="entry name" value="His_kinase_dom"/>
</dbReference>
<dbReference type="SMART" id="SM00065">
    <property type="entry name" value="GAF"/>
    <property type="match status" value="3"/>
</dbReference>
<dbReference type="SUPFAM" id="SSF55781">
    <property type="entry name" value="GAF domain-like"/>
    <property type="match status" value="3"/>
</dbReference>
<dbReference type="PANTHER" id="PTHR43711:SF1">
    <property type="entry name" value="HISTIDINE KINASE 1"/>
    <property type="match status" value="1"/>
</dbReference>
<comment type="catalytic activity">
    <reaction evidence="1">
        <text>ATP + protein L-histidine = ADP + protein N-phospho-L-histidine.</text>
        <dbReference type="EC" id="2.7.13.3"/>
    </reaction>
</comment>
<dbReference type="InterPro" id="IPR003018">
    <property type="entry name" value="GAF"/>
</dbReference>
<dbReference type="InterPro" id="IPR003594">
    <property type="entry name" value="HATPase_dom"/>
</dbReference>
<feature type="domain" description="PAS" evidence="8">
    <location>
        <begin position="441"/>
        <end position="515"/>
    </location>
</feature>
<sequence>MSQTTSRRSTLAVLTLPPALFIGSYLTQWLFLRDGPVTPLAVVEALVFIGALGVPLYLAVRLREASFSPAAFRTIIGTTLGTTVLLTGIVALYHAELRIEGHLLPFAEIVEAVLFGAAVGMAVGSVGGLFRARVIRRENQLRAERETLASRSSLLSTLTQNIPAGILAEDGDRQLLFTNQAFCETFDIDAEPADLVGRDCAAAAEGVKDQFVDAEQFIERTNEAVSAAASIHREEFDLVDGRTLERRSTPVELGADDTGYLWVYRDITEQKQYEHRLGALHETTRELMAAETPEDIATVASEAASEILQLPLNGIHLYDETVEGLVPVAWSDETADVVGEPPVFTPDDSVAWQIYETQEVTVHDDIRGADNVSNPQTPIRTEIHLPLGEHGVFLIGSTTAGAFDQTDITLAKVLATNLEAALARAEREQTLRKRETQLSRERDRFATLFEAIPDPAVTVSLNDGKPITQAVNEAFEEVFGYPTEETIGTSLNDLIVPPEFADEAARIDERAVADEQIIREVRRQTADGEIRDFLFRNVPIDSDHNDAYGIYTDITDRKRRERTLEALNDVTRDQIQASSPEQICDLAVTAARDTLDRPFSAVHLVDDAERELRPMSMTADVTDYFQEGDLTYTESDTVVWECFDTGEPRVIDDVTDVADSRLPTPDTPVRSALILPLGAHGVFIISSLDSHAFDDDEIQLAELLAATTTVALDRKTHERTLAQLHDATRKLMTVSDEQTIADLTLEAARDILGFSLVSVRYHDTERDVLVPVAVTEEGHEQLGNPTVFDREESLAWEPLETGAPRLIKDVTDCDASVNAGSGVRSLMILPIGTHGTLNIAATKPAAFDDADVSLAQILAANVKTALDRAADERELRQRERELQRQNDRLEEFAGVLSHDLRNPLSIANGQLELLDVPEENDHVAAIRRAHDRMAALIDDVLTLARQGQSVVETTPVSIQQVATEAWQQVQTDTATLDVDADVQVDADASRLQQLFENLFRNAIDHGGPDVTIRVKPCADDTGFLVADDGPGIAPADRDEIFEHGYSTVTEGTGFGLAIVQQIVGAHGWTIDLTESVDGGAQFEINTGRDVSDHDS</sequence>
<keyword evidence="5" id="KW-0902">Two-component regulatory system</keyword>
<dbReference type="InterPro" id="IPR013656">
    <property type="entry name" value="PAS_4"/>
</dbReference>
<gene>
    <name evidence="9" type="ORF">EGH21_21610</name>
</gene>
<dbReference type="SMART" id="SM00091">
    <property type="entry name" value="PAS"/>
    <property type="match status" value="2"/>
</dbReference>
<keyword evidence="6" id="KW-0812">Transmembrane</keyword>
<proteinExistence type="predicted"/>